<comment type="caution">
    <text evidence="1">The sequence shown here is derived from an EMBL/GenBank/DDBJ whole genome shotgun (WGS) entry which is preliminary data.</text>
</comment>
<evidence type="ECO:0000313" key="1">
    <source>
        <dbReference type="EMBL" id="ETX06311.1"/>
    </source>
</evidence>
<accession>W4M8T6</accession>
<dbReference type="Gene3D" id="2.130.10.10">
    <property type="entry name" value="YVTN repeat-like/Quinoprotein amine dehydrogenase"/>
    <property type="match status" value="1"/>
</dbReference>
<dbReference type="InterPro" id="IPR015943">
    <property type="entry name" value="WD40/YVTN_repeat-like_dom_sf"/>
</dbReference>
<sequence>MKQLFVLMSWSLMVIAGTQLSGLAEAKIYISEVLQKQGQPGLSTLISVFSSQETHLRSFHLNGQHVTVAPNQQHLVYLALVKCDTGRSRYDRAFTLADTQGVRQKRLPITRRCQPGHDVERIRWSPDSHRIAVLFKSPQWAGYRDFTLIIYDLKQDKSLYRYVKKCSSSVSDYFYDISWFQDSNRVLLAGAGGIYIVNTERQQIEPISTTSSKAYLTSNDAHVVMLHGMTETQAKGRVAIYEMRNRQYRSIMPLALFPVTELVSPTPQLLLFQTLTGPPATLPMLDLASAKLTLMETPGSFIVPLAVSPRNPRYIACLRGSDAEGLSYGIYELNSHRYRPLKFPAAERPQGKSELLSILLNRIEWFVD</sequence>
<reference evidence="1 2" key="1">
    <citation type="journal article" date="2014" name="Nature">
        <title>An environmental bacterial taxon with a large and distinct metabolic repertoire.</title>
        <authorList>
            <person name="Wilson M.C."/>
            <person name="Mori T."/>
            <person name="Ruckert C."/>
            <person name="Uria A.R."/>
            <person name="Helf M.J."/>
            <person name="Takada K."/>
            <person name="Gernert C."/>
            <person name="Steffens U.A."/>
            <person name="Heycke N."/>
            <person name="Schmitt S."/>
            <person name="Rinke C."/>
            <person name="Helfrich E.J."/>
            <person name="Brachmann A.O."/>
            <person name="Gurgui C."/>
            <person name="Wakimoto T."/>
            <person name="Kracht M."/>
            <person name="Crusemann M."/>
            <person name="Hentschel U."/>
            <person name="Abe I."/>
            <person name="Matsunaga S."/>
            <person name="Kalinowski J."/>
            <person name="Takeyama H."/>
            <person name="Piel J."/>
        </authorList>
    </citation>
    <scope>NUCLEOTIDE SEQUENCE [LARGE SCALE GENOMIC DNA]</scope>
    <source>
        <strain evidence="2">TSY2</strain>
    </source>
</reference>
<organism evidence="1 2">
    <name type="scientific">Candidatus Entotheonella gemina</name>
    <dbReference type="NCBI Taxonomy" id="1429439"/>
    <lineage>
        <taxon>Bacteria</taxon>
        <taxon>Pseudomonadati</taxon>
        <taxon>Nitrospinota/Tectimicrobiota group</taxon>
        <taxon>Candidatus Tectimicrobiota</taxon>
        <taxon>Candidatus Entotheonellia</taxon>
        <taxon>Candidatus Entotheonellales</taxon>
        <taxon>Candidatus Entotheonellaceae</taxon>
        <taxon>Candidatus Entotheonella</taxon>
    </lineage>
</organism>
<evidence type="ECO:0008006" key="3">
    <source>
        <dbReference type="Google" id="ProtNLM"/>
    </source>
</evidence>
<keyword evidence="2" id="KW-1185">Reference proteome</keyword>
<proteinExistence type="predicted"/>
<dbReference type="Proteomes" id="UP000019140">
    <property type="component" value="Unassembled WGS sequence"/>
</dbReference>
<dbReference type="HOGENOM" id="CLU_751604_0_0_7"/>
<protein>
    <recommendedName>
        <fullName evidence="3">Dipeptidylpeptidase IV N-terminal domain-containing protein</fullName>
    </recommendedName>
</protein>
<evidence type="ECO:0000313" key="2">
    <source>
        <dbReference type="Proteomes" id="UP000019140"/>
    </source>
</evidence>
<dbReference type="AlphaFoldDB" id="W4M8T6"/>
<dbReference type="SUPFAM" id="SSF82171">
    <property type="entry name" value="DPP6 N-terminal domain-like"/>
    <property type="match status" value="1"/>
</dbReference>
<dbReference type="EMBL" id="AZHX01000733">
    <property type="protein sequence ID" value="ETX06311.1"/>
    <property type="molecule type" value="Genomic_DNA"/>
</dbReference>
<gene>
    <name evidence="1" type="ORF">ETSY2_17900</name>
</gene>
<name>W4M8T6_9BACT</name>